<dbReference type="PIRSF" id="PIRSF036990">
    <property type="entry name" value="UCP036990_CBS_BON"/>
    <property type="match status" value="1"/>
</dbReference>
<dbReference type="RefSeq" id="WP_012040999.1">
    <property type="nucleotide sequence ID" value="NZ_JABFDP010000001.1"/>
</dbReference>
<feature type="region of interest" description="Disordered" evidence="3">
    <location>
        <begin position="226"/>
        <end position="249"/>
    </location>
</feature>
<dbReference type="PANTHER" id="PTHR43080:SF26">
    <property type="entry name" value="REGULATORY PROTEIN"/>
    <property type="match status" value="1"/>
</dbReference>
<comment type="caution">
    <text evidence="6">The sequence shown here is derived from an EMBL/GenBank/DDBJ whole genome shotgun (WGS) entry which is preliminary data.</text>
</comment>
<dbReference type="Gene3D" id="3.10.580.10">
    <property type="entry name" value="CBS-domain"/>
    <property type="match status" value="1"/>
</dbReference>
<dbReference type="InterPro" id="IPR046342">
    <property type="entry name" value="CBS_dom_sf"/>
</dbReference>
<feature type="domain" description="BON" evidence="4">
    <location>
        <begin position="156"/>
        <end position="223"/>
    </location>
</feature>
<dbReference type="Pfam" id="PF04972">
    <property type="entry name" value="BON"/>
    <property type="match status" value="1"/>
</dbReference>
<dbReference type="InterPro" id="IPR000644">
    <property type="entry name" value="CBS_dom"/>
</dbReference>
<dbReference type="SMART" id="SM00116">
    <property type="entry name" value="CBS"/>
    <property type="match status" value="2"/>
</dbReference>
<dbReference type="InterPro" id="IPR007055">
    <property type="entry name" value="BON_dom"/>
</dbReference>
<dbReference type="CDD" id="cd04586">
    <property type="entry name" value="CBS_pair_BON_assoc"/>
    <property type="match status" value="1"/>
</dbReference>
<dbReference type="EMBL" id="JAFCLK010000017">
    <property type="protein sequence ID" value="MBR1137870.1"/>
    <property type="molecule type" value="Genomic_DNA"/>
</dbReference>
<evidence type="ECO:0000313" key="7">
    <source>
        <dbReference type="Proteomes" id="UP001314635"/>
    </source>
</evidence>
<evidence type="ECO:0000256" key="2">
    <source>
        <dbReference type="PROSITE-ProRule" id="PRU00703"/>
    </source>
</evidence>
<dbReference type="InterPro" id="IPR017080">
    <property type="entry name" value="UCP036990_CBS_BON"/>
</dbReference>
<dbReference type="PROSITE" id="PS51371">
    <property type="entry name" value="CBS"/>
    <property type="match status" value="2"/>
</dbReference>
<accession>A0ABS5G966</accession>
<feature type="domain" description="CBS" evidence="5">
    <location>
        <begin position="94"/>
        <end position="150"/>
    </location>
</feature>
<evidence type="ECO:0000259" key="5">
    <source>
        <dbReference type="PROSITE" id="PS51371"/>
    </source>
</evidence>
<dbReference type="Pfam" id="PF00571">
    <property type="entry name" value="CBS"/>
    <property type="match status" value="2"/>
</dbReference>
<dbReference type="InterPro" id="IPR051257">
    <property type="entry name" value="Diverse_CBS-Domain"/>
</dbReference>
<sequence>MRAHQIMTRSVITVTPGTPVAEAARIMLRNHIGGLPVVDAAGRLVGMVTDGDFLRRAELGTERKQGRWLDLLVGRGRIGADFVHSHGRTVGDIMSRPAVTVSPDASLAEIAAIMEKRSIKRLPVVSGEQLVGMVTHTDFVQTLADLATAVPGPTPDDDGLRTAILDALDQAACKHCRFNVVVRNGVAHLTGAVRNDQERATAIVAAKSVQGVRDVRDHMWVYPPPEEEFGGGDIVSLQDQPSTDDDQPL</sequence>
<dbReference type="Proteomes" id="UP001314635">
    <property type="component" value="Unassembled WGS sequence"/>
</dbReference>
<dbReference type="PANTHER" id="PTHR43080">
    <property type="entry name" value="CBS DOMAIN-CONTAINING PROTEIN CBSX3, MITOCHONDRIAL"/>
    <property type="match status" value="1"/>
</dbReference>
<name>A0ABS5G966_9BRAD</name>
<keyword evidence="1 2" id="KW-0129">CBS domain</keyword>
<dbReference type="Gene3D" id="3.30.1340.30">
    <property type="match status" value="1"/>
</dbReference>
<evidence type="ECO:0000256" key="3">
    <source>
        <dbReference type="SAM" id="MobiDB-lite"/>
    </source>
</evidence>
<evidence type="ECO:0000313" key="6">
    <source>
        <dbReference type="EMBL" id="MBR1137870.1"/>
    </source>
</evidence>
<evidence type="ECO:0000259" key="4">
    <source>
        <dbReference type="PROSITE" id="PS50914"/>
    </source>
</evidence>
<organism evidence="6 7">
    <name type="scientific">Bradyrhizobium denitrificans</name>
    <dbReference type="NCBI Taxonomy" id="2734912"/>
    <lineage>
        <taxon>Bacteria</taxon>
        <taxon>Pseudomonadati</taxon>
        <taxon>Pseudomonadota</taxon>
        <taxon>Alphaproteobacteria</taxon>
        <taxon>Hyphomicrobiales</taxon>
        <taxon>Nitrobacteraceae</taxon>
        <taxon>Bradyrhizobium</taxon>
    </lineage>
</organism>
<dbReference type="PROSITE" id="PS50914">
    <property type="entry name" value="BON"/>
    <property type="match status" value="1"/>
</dbReference>
<gene>
    <name evidence="6" type="ORF">JQ619_19030</name>
</gene>
<dbReference type="SUPFAM" id="SSF54631">
    <property type="entry name" value="CBS-domain pair"/>
    <property type="match status" value="1"/>
</dbReference>
<protein>
    <submittedName>
        <fullName evidence="6">CBS domain-containing protein</fullName>
    </submittedName>
</protein>
<proteinExistence type="predicted"/>
<keyword evidence="7" id="KW-1185">Reference proteome</keyword>
<reference evidence="7" key="1">
    <citation type="journal article" date="2021" name="ISME J.">
        <title>Evolutionary origin and ecological implication of a unique nif island in free-living Bradyrhizobium lineages.</title>
        <authorList>
            <person name="Tao J."/>
        </authorList>
    </citation>
    <scope>NUCLEOTIDE SEQUENCE [LARGE SCALE GENOMIC DNA]</scope>
    <source>
        <strain evidence="7">SZCCT0094</strain>
    </source>
</reference>
<evidence type="ECO:0000256" key="1">
    <source>
        <dbReference type="ARBA" id="ARBA00023122"/>
    </source>
</evidence>
<feature type="domain" description="CBS" evidence="5">
    <location>
        <begin position="7"/>
        <end position="63"/>
    </location>
</feature>